<dbReference type="EMBL" id="BKCJ010004101">
    <property type="protein sequence ID" value="GEU59028.1"/>
    <property type="molecule type" value="Genomic_DNA"/>
</dbReference>
<reference evidence="1" key="1">
    <citation type="journal article" date="2019" name="Sci. Rep.">
        <title>Draft genome of Tanacetum cinerariifolium, the natural source of mosquito coil.</title>
        <authorList>
            <person name="Yamashiro T."/>
            <person name="Shiraishi A."/>
            <person name="Satake H."/>
            <person name="Nakayama K."/>
        </authorList>
    </citation>
    <scope>NUCLEOTIDE SEQUENCE</scope>
</reference>
<organism evidence="1">
    <name type="scientific">Tanacetum cinerariifolium</name>
    <name type="common">Dalmatian daisy</name>
    <name type="synonym">Chrysanthemum cinerariifolium</name>
    <dbReference type="NCBI Taxonomy" id="118510"/>
    <lineage>
        <taxon>Eukaryota</taxon>
        <taxon>Viridiplantae</taxon>
        <taxon>Streptophyta</taxon>
        <taxon>Embryophyta</taxon>
        <taxon>Tracheophyta</taxon>
        <taxon>Spermatophyta</taxon>
        <taxon>Magnoliopsida</taxon>
        <taxon>eudicotyledons</taxon>
        <taxon>Gunneridae</taxon>
        <taxon>Pentapetalae</taxon>
        <taxon>asterids</taxon>
        <taxon>campanulids</taxon>
        <taxon>Asterales</taxon>
        <taxon>Asteraceae</taxon>
        <taxon>Asteroideae</taxon>
        <taxon>Anthemideae</taxon>
        <taxon>Anthemidinae</taxon>
        <taxon>Tanacetum</taxon>
    </lineage>
</organism>
<name>A0A6L2LB76_TANCI</name>
<protein>
    <recommendedName>
        <fullName evidence="2">Monodehydroascorbate reductase</fullName>
    </recommendedName>
</protein>
<sequence length="247" mass="29705">MAQQPQQQQDVYRDDLCSALVPWIYIQQFWHTLKLDDSEVKFKFFLDTKEFMFSVYDLRRIFQLPQATDNKKVGFLAAPSFSQMLLFFLDDLGFSLLMRLPSHFVSRFSQPWQTLVKIFTRFLTTRATGHDKPPFQIMHMLYCFINNVHVDYTKLLWEGLYYSLLHPTTLNPYPRFTKIIIDHYTTENPDIPRRLHEHYHIIKNDEVVKSIFNSGKNKERDRMLIPEWMLTEKIKLTAHHRMYATIF</sequence>
<accession>A0A6L2LB76</accession>
<dbReference type="AlphaFoldDB" id="A0A6L2LB76"/>
<gene>
    <name evidence="1" type="ORF">Tci_031006</name>
</gene>
<evidence type="ECO:0000313" key="1">
    <source>
        <dbReference type="EMBL" id="GEU59028.1"/>
    </source>
</evidence>
<proteinExistence type="predicted"/>
<comment type="caution">
    <text evidence="1">The sequence shown here is derived from an EMBL/GenBank/DDBJ whole genome shotgun (WGS) entry which is preliminary data.</text>
</comment>
<evidence type="ECO:0008006" key="2">
    <source>
        <dbReference type="Google" id="ProtNLM"/>
    </source>
</evidence>